<protein>
    <submittedName>
        <fullName evidence="2">Uncharacterized protein</fullName>
    </submittedName>
</protein>
<reference evidence="2" key="1">
    <citation type="journal article" date="2015" name="Nature">
        <title>Complex archaea that bridge the gap between prokaryotes and eukaryotes.</title>
        <authorList>
            <person name="Spang A."/>
            <person name="Saw J.H."/>
            <person name="Jorgensen S.L."/>
            <person name="Zaremba-Niedzwiedzka K."/>
            <person name="Martijn J."/>
            <person name="Lind A.E."/>
            <person name="van Eijk R."/>
            <person name="Schleper C."/>
            <person name="Guy L."/>
            <person name="Ettema T.J."/>
        </authorList>
    </citation>
    <scope>NUCLEOTIDE SEQUENCE</scope>
</reference>
<dbReference type="EMBL" id="LAZR01030657">
    <property type="protein sequence ID" value="KKL55948.1"/>
    <property type="molecule type" value="Genomic_DNA"/>
</dbReference>
<keyword evidence="1" id="KW-0812">Transmembrane</keyword>
<proteinExistence type="predicted"/>
<name>A0A0F9D2J9_9ZZZZ</name>
<keyword evidence="1" id="KW-0472">Membrane</keyword>
<organism evidence="2">
    <name type="scientific">marine sediment metagenome</name>
    <dbReference type="NCBI Taxonomy" id="412755"/>
    <lineage>
        <taxon>unclassified sequences</taxon>
        <taxon>metagenomes</taxon>
        <taxon>ecological metagenomes</taxon>
    </lineage>
</organism>
<keyword evidence="1" id="KW-1133">Transmembrane helix</keyword>
<evidence type="ECO:0000313" key="2">
    <source>
        <dbReference type="EMBL" id="KKL55948.1"/>
    </source>
</evidence>
<dbReference type="AlphaFoldDB" id="A0A0F9D2J9"/>
<evidence type="ECO:0000256" key="1">
    <source>
        <dbReference type="SAM" id="Phobius"/>
    </source>
</evidence>
<sequence length="98" mass="10965">MNSRGFVIPATLALSILGTAVVGGVGWGQMSTRVEGLEKEVERQGNVQEKIGEIDKKQGVLTEKIENLTREQREFRKDTKLALDRILRILPLPLLPNR</sequence>
<feature type="transmembrane region" description="Helical" evidence="1">
    <location>
        <begin position="6"/>
        <end position="27"/>
    </location>
</feature>
<comment type="caution">
    <text evidence="2">The sequence shown here is derived from an EMBL/GenBank/DDBJ whole genome shotgun (WGS) entry which is preliminary data.</text>
</comment>
<accession>A0A0F9D2J9</accession>
<gene>
    <name evidence="2" type="ORF">LCGC14_2250300</name>
</gene>